<sequence>MPKRSLALAALAVIVSGCGTTSTAQPSPSAATAGQGLGENQRIELAKADCMKANGFKYVAWIPPEPPETEQSKMGSARDYEGMKAYRAKYGFGVSSMLVYPPDGEAAGQEHESKNPNVALVKSLSPAQRRSYGTKFEKCQIAAIKQITGKVVKSADEWSRFREQAYVARRKRELNGDARLTELATGMADCMTAKGYRITAHSPLAMRDWGYTTFTRELHELAKKDDKSIPDFDPESGTGYIPAHLTEGEKRAILNREIKAALDDLECGKDFHLAAAVKDDQLSNELTE</sequence>
<protein>
    <submittedName>
        <fullName evidence="2">Uncharacterized protein</fullName>
    </submittedName>
</protein>
<keyword evidence="3" id="KW-1185">Reference proteome</keyword>
<feature type="signal peptide" evidence="1">
    <location>
        <begin position="1"/>
        <end position="24"/>
    </location>
</feature>
<evidence type="ECO:0000256" key="1">
    <source>
        <dbReference type="SAM" id="SignalP"/>
    </source>
</evidence>
<comment type="caution">
    <text evidence="2">The sequence shown here is derived from an EMBL/GenBank/DDBJ whole genome shotgun (WGS) entry which is preliminary data.</text>
</comment>
<accession>A0ABW4GVF7</accession>
<feature type="chain" id="PRO_5047266145" evidence="1">
    <location>
        <begin position="25"/>
        <end position="288"/>
    </location>
</feature>
<proteinExistence type="predicted"/>
<gene>
    <name evidence="2" type="ORF">ACFSJ0_56265</name>
</gene>
<organism evidence="2 3">
    <name type="scientific">Nonomuraea guangzhouensis</name>
    <dbReference type="NCBI Taxonomy" id="1291555"/>
    <lineage>
        <taxon>Bacteria</taxon>
        <taxon>Bacillati</taxon>
        <taxon>Actinomycetota</taxon>
        <taxon>Actinomycetes</taxon>
        <taxon>Streptosporangiales</taxon>
        <taxon>Streptosporangiaceae</taxon>
        <taxon>Nonomuraea</taxon>
    </lineage>
</organism>
<dbReference type="EMBL" id="JBHUCM010000067">
    <property type="protein sequence ID" value="MFD1546482.1"/>
    <property type="molecule type" value="Genomic_DNA"/>
</dbReference>
<keyword evidence="1" id="KW-0732">Signal</keyword>
<evidence type="ECO:0000313" key="2">
    <source>
        <dbReference type="EMBL" id="MFD1546482.1"/>
    </source>
</evidence>
<reference evidence="3" key="1">
    <citation type="journal article" date="2019" name="Int. J. Syst. Evol. Microbiol.">
        <title>The Global Catalogue of Microorganisms (GCM) 10K type strain sequencing project: providing services to taxonomists for standard genome sequencing and annotation.</title>
        <authorList>
            <consortium name="The Broad Institute Genomics Platform"/>
            <consortium name="The Broad Institute Genome Sequencing Center for Infectious Disease"/>
            <person name="Wu L."/>
            <person name="Ma J."/>
        </authorList>
    </citation>
    <scope>NUCLEOTIDE SEQUENCE [LARGE SCALE GENOMIC DNA]</scope>
    <source>
        <strain evidence="3">CGMCC 1.15399</strain>
    </source>
</reference>
<dbReference type="PROSITE" id="PS51257">
    <property type="entry name" value="PROKAR_LIPOPROTEIN"/>
    <property type="match status" value="1"/>
</dbReference>
<dbReference type="RefSeq" id="WP_219527630.1">
    <property type="nucleotide sequence ID" value="NZ_JAHKRM010000002.1"/>
</dbReference>
<name>A0ABW4GVF7_9ACTN</name>
<evidence type="ECO:0000313" key="3">
    <source>
        <dbReference type="Proteomes" id="UP001597097"/>
    </source>
</evidence>
<dbReference type="Proteomes" id="UP001597097">
    <property type="component" value="Unassembled WGS sequence"/>
</dbReference>